<sequence length="220" mass="24509">MCNLYSITTNQAAIASLFRLINRYVGNLPAMPSVFPDYPAPVIRDGAGGREMTLMRWGMPSPPQYGGPPVTNIRNVKSPHWKRWLKPESRCLVPFNSFSEYAPVPNPETGKKDVVWFALDDDRPLTAFAGIWTEFSGDRGTKAKPVPGPHLVYGFLTTEPNAVVAPIHPKAMPVILTTDEERDVWMRAPWDEAKALQRPLSDELLKVVARGISKEDRVAA</sequence>
<evidence type="ECO:0000256" key="6">
    <source>
        <dbReference type="ARBA" id="ARBA00023125"/>
    </source>
</evidence>
<comment type="similarity">
    <text evidence="1 8">Belongs to the SOS response-associated peptidase family.</text>
</comment>
<dbReference type="GO" id="GO:0008233">
    <property type="term" value="F:peptidase activity"/>
    <property type="evidence" value="ECO:0007669"/>
    <property type="project" value="UniProtKB-KW"/>
</dbReference>
<dbReference type="EC" id="3.4.-.-" evidence="8"/>
<dbReference type="GO" id="GO:0106300">
    <property type="term" value="P:protein-DNA covalent cross-linking repair"/>
    <property type="evidence" value="ECO:0007669"/>
    <property type="project" value="InterPro"/>
</dbReference>
<accession>A0A1H4P0Q5</accession>
<evidence type="ECO:0000256" key="1">
    <source>
        <dbReference type="ARBA" id="ARBA00008136"/>
    </source>
</evidence>
<evidence type="ECO:0000256" key="4">
    <source>
        <dbReference type="ARBA" id="ARBA00022801"/>
    </source>
</evidence>
<keyword evidence="2 8" id="KW-0645">Protease</keyword>
<dbReference type="InterPro" id="IPR036590">
    <property type="entry name" value="SRAP-like"/>
</dbReference>
<keyword evidence="5" id="KW-0190">Covalent protein-DNA linkage</keyword>
<dbReference type="GO" id="GO:0016829">
    <property type="term" value="F:lyase activity"/>
    <property type="evidence" value="ECO:0007669"/>
    <property type="project" value="UniProtKB-KW"/>
</dbReference>
<dbReference type="InterPro" id="IPR003738">
    <property type="entry name" value="SRAP"/>
</dbReference>
<dbReference type="GO" id="GO:0006508">
    <property type="term" value="P:proteolysis"/>
    <property type="evidence" value="ECO:0007669"/>
    <property type="project" value="UniProtKB-KW"/>
</dbReference>
<name>A0A1H4P0Q5_9BRAD</name>
<reference evidence="9 10" key="1">
    <citation type="submission" date="2016-10" db="EMBL/GenBank/DDBJ databases">
        <authorList>
            <person name="de Groot N.N."/>
        </authorList>
    </citation>
    <scope>NUCLEOTIDE SEQUENCE [LARGE SCALE GENOMIC DNA]</scope>
    <source>
        <strain evidence="9 10">MT12</strain>
    </source>
</reference>
<evidence type="ECO:0000256" key="8">
    <source>
        <dbReference type="RuleBase" id="RU364100"/>
    </source>
</evidence>
<gene>
    <name evidence="9" type="ORF">SAMN05444164_0786</name>
</gene>
<keyword evidence="7" id="KW-0456">Lyase</keyword>
<keyword evidence="6" id="KW-0238">DNA-binding</keyword>
<keyword evidence="4 8" id="KW-0378">Hydrolase</keyword>
<dbReference type="AlphaFoldDB" id="A0A1H4P0Q5"/>
<dbReference type="Proteomes" id="UP000198992">
    <property type="component" value="Unassembled WGS sequence"/>
</dbReference>
<protein>
    <recommendedName>
        <fullName evidence="8">Abasic site processing protein</fullName>
        <ecNumber evidence="8">3.4.-.-</ecNumber>
    </recommendedName>
</protein>
<organism evidence="9 10">
    <name type="scientific">Bradyrhizobium erythrophlei</name>
    <dbReference type="NCBI Taxonomy" id="1437360"/>
    <lineage>
        <taxon>Bacteria</taxon>
        <taxon>Pseudomonadati</taxon>
        <taxon>Pseudomonadota</taxon>
        <taxon>Alphaproteobacteria</taxon>
        <taxon>Hyphomicrobiales</taxon>
        <taxon>Nitrobacteraceae</taxon>
        <taxon>Bradyrhizobium</taxon>
    </lineage>
</organism>
<dbReference type="PANTHER" id="PTHR13604:SF0">
    <property type="entry name" value="ABASIC SITE PROCESSING PROTEIN HMCES"/>
    <property type="match status" value="1"/>
</dbReference>
<evidence type="ECO:0000256" key="2">
    <source>
        <dbReference type="ARBA" id="ARBA00022670"/>
    </source>
</evidence>
<dbReference type="EMBL" id="FNTH01000001">
    <property type="protein sequence ID" value="SEC00924.1"/>
    <property type="molecule type" value="Genomic_DNA"/>
</dbReference>
<keyword evidence="3" id="KW-0227">DNA damage</keyword>
<dbReference type="OrthoDB" id="9782620at2"/>
<evidence type="ECO:0000313" key="10">
    <source>
        <dbReference type="Proteomes" id="UP000198992"/>
    </source>
</evidence>
<proteinExistence type="inferred from homology"/>
<dbReference type="Pfam" id="PF02586">
    <property type="entry name" value="SRAP"/>
    <property type="match status" value="1"/>
</dbReference>
<dbReference type="GO" id="GO:0003697">
    <property type="term" value="F:single-stranded DNA binding"/>
    <property type="evidence" value="ECO:0007669"/>
    <property type="project" value="InterPro"/>
</dbReference>
<evidence type="ECO:0000313" key="9">
    <source>
        <dbReference type="EMBL" id="SEC00924.1"/>
    </source>
</evidence>
<dbReference type="SUPFAM" id="SSF143081">
    <property type="entry name" value="BB1717-like"/>
    <property type="match status" value="1"/>
</dbReference>
<evidence type="ECO:0000256" key="7">
    <source>
        <dbReference type="ARBA" id="ARBA00023239"/>
    </source>
</evidence>
<dbReference type="RefSeq" id="WP_092114389.1">
    <property type="nucleotide sequence ID" value="NZ_FNTH01000001.1"/>
</dbReference>
<evidence type="ECO:0000256" key="5">
    <source>
        <dbReference type="ARBA" id="ARBA00023124"/>
    </source>
</evidence>
<dbReference type="PANTHER" id="PTHR13604">
    <property type="entry name" value="DC12-RELATED"/>
    <property type="match status" value="1"/>
</dbReference>
<dbReference type="Gene3D" id="3.90.1680.20">
    <property type="match status" value="2"/>
</dbReference>
<evidence type="ECO:0000256" key="3">
    <source>
        <dbReference type="ARBA" id="ARBA00022763"/>
    </source>
</evidence>